<accession>A0A9P6AQ30</accession>
<protein>
    <submittedName>
        <fullName evidence="1">Uncharacterized protein</fullName>
    </submittedName>
</protein>
<keyword evidence="2" id="KW-1185">Reference proteome</keyword>
<name>A0A9P6AQ30_9AGAM</name>
<evidence type="ECO:0000313" key="2">
    <source>
        <dbReference type="Proteomes" id="UP000886523"/>
    </source>
</evidence>
<comment type="caution">
    <text evidence="1">The sequence shown here is derived from an EMBL/GenBank/DDBJ whole genome shotgun (WGS) entry which is preliminary data.</text>
</comment>
<gene>
    <name evidence="1" type="ORF">BS47DRAFT_1302236</name>
</gene>
<dbReference type="OrthoDB" id="2803783at2759"/>
<proteinExistence type="predicted"/>
<reference evidence="1" key="1">
    <citation type="journal article" date="2020" name="Nat. Commun.">
        <title>Large-scale genome sequencing of mycorrhizal fungi provides insights into the early evolution of symbiotic traits.</title>
        <authorList>
            <person name="Miyauchi S."/>
            <person name="Kiss E."/>
            <person name="Kuo A."/>
            <person name="Drula E."/>
            <person name="Kohler A."/>
            <person name="Sanchez-Garcia M."/>
            <person name="Morin E."/>
            <person name="Andreopoulos B."/>
            <person name="Barry K.W."/>
            <person name="Bonito G."/>
            <person name="Buee M."/>
            <person name="Carver A."/>
            <person name="Chen C."/>
            <person name="Cichocki N."/>
            <person name="Clum A."/>
            <person name="Culley D."/>
            <person name="Crous P.W."/>
            <person name="Fauchery L."/>
            <person name="Girlanda M."/>
            <person name="Hayes R.D."/>
            <person name="Keri Z."/>
            <person name="LaButti K."/>
            <person name="Lipzen A."/>
            <person name="Lombard V."/>
            <person name="Magnuson J."/>
            <person name="Maillard F."/>
            <person name="Murat C."/>
            <person name="Nolan M."/>
            <person name="Ohm R.A."/>
            <person name="Pangilinan J."/>
            <person name="Pereira M.F."/>
            <person name="Perotto S."/>
            <person name="Peter M."/>
            <person name="Pfister S."/>
            <person name="Riley R."/>
            <person name="Sitrit Y."/>
            <person name="Stielow J.B."/>
            <person name="Szollosi G."/>
            <person name="Zifcakova L."/>
            <person name="Stursova M."/>
            <person name="Spatafora J.W."/>
            <person name="Tedersoo L."/>
            <person name="Vaario L.M."/>
            <person name="Yamada A."/>
            <person name="Yan M."/>
            <person name="Wang P."/>
            <person name="Xu J."/>
            <person name="Bruns T."/>
            <person name="Baldrian P."/>
            <person name="Vilgalys R."/>
            <person name="Dunand C."/>
            <person name="Henrissat B."/>
            <person name="Grigoriev I.V."/>
            <person name="Hibbett D."/>
            <person name="Nagy L.G."/>
            <person name="Martin F.M."/>
        </authorList>
    </citation>
    <scope>NUCLEOTIDE SEQUENCE</scope>
    <source>
        <strain evidence="1">UP504</strain>
    </source>
</reference>
<organism evidence="1 2">
    <name type="scientific">Hydnum rufescens UP504</name>
    <dbReference type="NCBI Taxonomy" id="1448309"/>
    <lineage>
        <taxon>Eukaryota</taxon>
        <taxon>Fungi</taxon>
        <taxon>Dikarya</taxon>
        <taxon>Basidiomycota</taxon>
        <taxon>Agaricomycotina</taxon>
        <taxon>Agaricomycetes</taxon>
        <taxon>Cantharellales</taxon>
        <taxon>Hydnaceae</taxon>
        <taxon>Hydnum</taxon>
    </lineage>
</organism>
<sequence length="164" mass="19003">MPEAVVEQQNWPAWLEAQYAQLASLAGEPGWQELLHAWVELKRHFGYRKPITSGSCLPEIALWIKNAHLVMFLPPNLQAQLFEATYWKWWVLCQPSWHSKDIQVHDAHTAPKSADWSIVKKGGKNGLLSVIMALYFWRMSKDFSPHSSWHHAMKDAEWVIQSCL</sequence>
<dbReference type="AlphaFoldDB" id="A0A9P6AQ30"/>
<evidence type="ECO:0000313" key="1">
    <source>
        <dbReference type="EMBL" id="KAF9508861.1"/>
    </source>
</evidence>
<dbReference type="EMBL" id="MU129049">
    <property type="protein sequence ID" value="KAF9508861.1"/>
    <property type="molecule type" value="Genomic_DNA"/>
</dbReference>
<dbReference type="Proteomes" id="UP000886523">
    <property type="component" value="Unassembled WGS sequence"/>
</dbReference>